<feature type="transmembrane region" description="Helical" evidence="1">
    <location>
        <begin position="148"/>
        <end position="169"/>
    </location>
</feature>
<name>A0A3P7E508_WUCBA</name>
<reference evidence="2 3" key="1">
    <citation type="submission" date="2018-11" db="EMBL/GenBank/DDBJ databases">
        <authorList>
            <consortium name="Pathogen Informatics"/>
        </authorList>
    </citation>
    <scope>NUCLEOTIDE SEQUENCE [LARGE SCALE GENOMIC DNA]</scope>
</reference>
<evidence type="ECO:0000313" key="3">
    <source>
        <dbReference type="Proteomes" id="UP000270924"/>
    </source>
</evidence>
<gene>
    <name evidence="2" type="ORF">WBA_LOCUS4640</name>
</gene>
<protein>
    <submittedName>
        <fullName evidence="2">Uncharacterized protein</fullName>
    </submittedName>
</protein>
<keyword evidence="1" id="KW-1133">Transmembrane helix</keyword>
<organism evidence="2 3">
    <name type="scientific">Wuchereria bancrofti</name>
    <dbReference type="NCBI Taxonomy" id="6293"/>
    <lineage>
        <taxon>Eukaryota</taxon>
        <taxon>Metazoa</taxon>
        <taxon>Ecdysozoa</taxon>
        <taxon>Nematoda</taxon>
        <taxon>Chromadorea</taxon>
        <taxon>Rhabditida</taxon>
        <taxon>Spirurina</taxon>
        <taxon>Spiruromorpha</taxon>
        <taxon>Filarioidea</taxon>
        <taxon>Onchocercidae</taxon>
        <taxon>Wuchereria</taxon>
    </lineage>
</organism>
<dbReference type="OrthoDB" id="5825958at2759"/>
<evidence type="ECO:0000313" key="2">
    <source>
        <dbReference type="EMBL" id="VDM11254.1"/>
    </source>
</evidence>
<keyword evidence="3" id="KW-1185">Reference proteome</keyword>
<proteinExistence type="predicted"/>
<sequence length="434" mass="49975">MELNKRSKQEQQQSEKEGFEYIDILLENLEQRRLFANDENSSIHFSLNDVYMLYKVVAEEFSEKLHQSILNGDNVEHLTHFPDLLEVYCTADRNLQTANVISDEQIIWTIGEFISVLSSPIVYKKFGGLYQDCIIELIKLLRPPDILFVQKQIVLILKALMLFALPIFAGKTSDVVDKKSHLVYNINSDQGQVIFATPMGDIVLGPVMFTINYLSGSDSIIQDVLLSILQHGTVDESIMQNNDVLIYLWFCLLHVILIGVSRVKNKAILLTQRLLSMDACNPMFADLLFDDLMAVERWLYHLAPEIIGNEELRLKEALETCERTFGDAVRNIDECETFNRTDFSYFLKWTKQIAEICSSHVRPDERLVNMLIDLCSVNLRVEKSVREQCCVLSTYLYTTVKKIFQCELQIKAENVGELFEFIFVVLEHNDINSS</sequence>
<keyword evidence="1" id="KW-0472">Membrane</keyword>
<dbReference type="AlphaFoldDB" id="A0A3P7E508"/>
<feature type="transmembrane region" description="Helical" evidence="1">
    <location>
        <begin position="244"/>
        <end position="263"/>
    </location>
</feature>
<dbReference type="OMA" id="GLYQDCI"/>
<accession>A0A3P7E508</accession>
<keyword evidence="1" id="KW-0812">Transmembrane</keyword>
<dbReference type="EMBL" id="UYWW01001994">
    <property type="protein sequence ID" value="VDM11254.1"/>
    <property type="molecule type" value="Genomic_DNA"/>
</dbReference>
<dbReference type="Proteomes" id="UP000270924">
    <property type="component" value="Unassembled WGS sequence"/>
</dbReference>
<evidence type="ECO:0000256" key="1">
    <source>
        <dbReference type="SAM" id="Phobius"/>
    </source>
</evidence>
<dbReference type="InParanoid" id="A0A3P7E508"/>